<sequence length="194" mass="22277">MNQSFPNRETFDVGVVLLRPDSVGRLLLRSKNPFDKPILRMNYFENETDVKRLTDGGKIALKLIETEAFKSINAKLISDPIPLCPKALPPSDEYFECLMRYSRIPYLHPAGTTKMGPSSDPQRKLTHSFSDKIFLYLKPYITIKNKIKRRKQVTRIKEPRTFRETNSSLSSADERDELVSIVYGIPGLRVVDTQ</sequence>
<dbReference type="Proteomes" id="UP000326759">
    <property type="component" value="Unassembled WGS sequence"/>
</dbReference>
<keyword evidence="4" id="KW-1185">Reference proteome</keyword>
<dbReference type="Gene3D" id="3.30.560.10">
    <property type="entry name" value="Glucose Oxidase, domain 3"/>
    <property type="match status" value="1"/>
</dbReference>
<reference evidence="3 4" key="1">
    <citation type="journal article" date="2019" name="PLoS Biol.">
        <title>Sex chromosomes control vertical transmission of feminizing Wolbachia symbionts in an isopod.</title>
        <authorList>
            <person name="Becking T."/>
            <person name="Chebbi M.A."/>
            <person name="Giraud I."/>
            <person name="Moumen B."/>
            <person name="Laverre T."/>
            <person name="Caubet Y."/>
            <person name="Peccoud J."/>
            <person name="Gilbert C."/>
            <person name="Cordaux R."/>
        </authorList>
    </citation>
    <scope>NUCLEOTIDE SEQUENCE [LARGE SCALE GENOMIC DNA]</scope>
    <source>
        <strain evidence="3">ANa2</strain>
        <tissue evidence="3">Whole body excluding digestive tract and cuticle</tissue>
    </source>
</reference>
<dbReference type="PANTHER" id="PTHR11552">
    <property type="entry name" value="GLUCOSE-METHANOL-CHOLINE GMC OXIDOREDUCTASE"/>
    <property type="match status" value="1"/>
</dbReference>
<evidence type="ECO:0000259" key="2">
    <source>
        <dbReference type="Pfam" id="PF05199"/>
    </source>
</evidence>
<gene>
    <name evidence="3" type="ORF">Anas_04605</name>
</gene>
<dbReference type="InterPro" id="IPR007867">
    <property type="entry name" value="GMC_OxRtase_C"/>
</dbReference>
<organism evidence="3 4">
    <name type="scientific">Armadillidium nasatum</name>
    <dbReference type="NCBI Taxonomy" id="96803"/>
    <lineage>
        <taxon>Eukaryota</taxon>
        <taxon>Metazoa</taxon>
        <taxon>Ecdysozoa</taxon>
        <taxon>Arthropoda</taxon>
        <taxon>Crustacea</taxon>
        <taxon>Multicrustacea</taxon>
        <taxon>Malacostraca</taxon>
        <taxon>Eumalacostraca</taxon>
        <taxon>Peracarida</taxon>
        <taxon>Isopoda</taxon>
        <taxon>Oniscidea</taxon>
        <taxon>Crinocheta</taxon>
        <taxon>Armadillidiidae</taxon>
        <taxon>Armadillidium</taxon>
    </lineage>
</organism>
<dbReference type="GO" id="GO:0016614">
    <property type="term" value="F:oxidoreductase activity, acting on CH-OH group of donors"/>
    <property type="evidence" value="ECO:0007669"/>
    <property type="project" value="InterPro"/>
</dbReference>
<dbReference type="Pfam" id="PF05199">
    <property type="entry name" value="GMC_oxred_C"/>
    <property type="match status" value="1"/>
</dbReference>
<dbReference type="SUPFAM" id="SSF54373">
    <property type="entry name" value="FAD-linked reductases, C-terminal domain"/>
    <property type="match status" value="1"/>
</dbReference>
<dbReference type="AlphaFoldDB" id="A0A5N5SI80"/>
<evidence type="ECO:0000313" key="3">
    <source>
        <dbReference type="EMBL" id="KAB7493786.1"/>
    </source>
</evidence>
<comment type="similarity">
    <text evidence="1">Belongs to the GMC oxidoreductase family.</text>
</comment>
<dbReference type="InterPro" id="IPR036188">
    <property type="entry name" value="FAD/NAD-bd_sf"/>
</dbReference>
<evidence type="ECO:0000313" key="4">
    <source>
        <dbReference type="Proteomes" id="UP000326759"/>
    </source>
</evidence>
<feature type="domain" description="Glucose-methanol-choline oxidoreductase C-terminal" evidence="2">
    <location>
        <begin position="20"/>
        <end position="121"/>
    </location>
</feature>
<dbReference type="OrthoDB" id="269227at2759"/>
<dbReference type="Gene3D" id="3.50.50.60">
    <property type="entry name" value="FAD/NAD(P)-binding domain"/>
    <property type="match status" value="1"/>
</dbReference>
<dbReference type="InterPro" id="IPR012132">
    <property type="entry name" value="GMC_OxRdtase"/>
</dbReference>
<name>A0A5N5SI80_9CRUS</name>
<proteinExistence type="inferred from homology"/>
<protein>
    <recommendedName>
        <fullName evidence="2">Glucose-methanol-choline oxidoreductase C-terminal domain-containing protein</fullName>
    </recommendedName>
</protein>
<comment type="caution">
    <text evidence="3">The sequence shown here is derived from an EMBL/GenBank/DDBJ whole genome shotgun (WGS) entry which is preliminary data.</text>
</comment>
<dbReference type="GO" id="GO:0050660">
    <property type="term" value="F:flavin adenine dinucleotide binding"/>
    <property type="evidence" value="ECO:0007669"/>
    <property type="project" value="InterPro"/>
</dbReference>
<dbReference type="EMBL" id="SEYY01024906">
    <property type="protein sequence ID" value="KAB7493786.1"/>
    <property type="molecule type" value="Genomic_DNA"/>
</dbReference>
<accession>A0A5N5SI80</accession>
<dbReference type="PANTHER" id="PTHR11552:SF227">
    <property type="entry name" value="GLUCOSE DEHYDROGENASE [FAD, QUINONE]-LIKE PROTEIN"/>
    <property type="match status" value="1"/>
</dbReference>
<evidence type="ECO:0000256" key="1">
    <source>
        <dbReference type="ARBA" id="ARBA00010790"/>
    </source>
</evidence>